<evidence type="ECO:0000256" key="1">
    <source>
        <dbReference type="SAM" id="SignalP"/>
    </source>
</evidence>
<sequence>MKASILGWGVLTYLLARSPGLLANKNPVCEELQRELTSEELQSPRGLIAKIACYSLRTEPTPLKAIEEIQLLNHDELFGSHFNGYYYSGENFVRPTAGLPKDTVKQQWIDLQQLSSKELLDFSPMFFLTRHDRPVEALILIGELSARSKDVDFVVAFNHALGVVTETYPMYFANDRRYDRLSSNLSEAVSYIFRPNVYLYVLSTRNQKVISNLINGLDEIHKLKDELPKLEKLSQRVPNFKNVVITRPGRNSGLVIGWTNSVKHHQRGGYSPGADAYLRDCDRFFGMVAEFQAPVMRYANVT</sequence>
<feature type="signal peptide" evidence="1">
    <location>
        <begin position="1"/>
        <end position="23"/>
    </location>
</feature>
<gene>
    <name evidence="2" type="ORF">IWQ62_002320</name>
</gene>
<comment type="caution">
    <text evidence="2">The sequence shown here is derived from an EMBL/GenBank/DDBJ whole genome shotgun (WGS) entry which is preliminary data.</text>
</comment>
<dbReference type="Proteomes" id="UP001150925">
    <property type="component" value="Unassembled WGS sequence"/>
</dbReference>
<evidence type="ECO:0000313" key="2">
    <source>
        <dbReference type="EMBL" id="KAJ1966667.1"/>
    </source>
</evidence>
<feature type="non-terminal residue" evidence="2">
    <location>
        <position position="1"/>
    </location>
</feature>
<feature type="chain" id="PRO_5040773293" evidence="1">
    <location>
        <begin position="24"/>
        <end position="302"/>
    </location>
</feature>
<dbReference type="AlphaFoldDB" id="A0A9W8AQK5"/>
<evidence type="ECO:0000313" key="3">
    <source>
        <dbReference type="Proteomes" id="UP001150925"/>
    </source>
</evidence>
<reference evidence="2" key="1">
    <citation type="submission" date="2022-07" db="EMBL/GenBank/DDBJ databases">
        <title>Phylogenomic reconstructions and comparative analyses of Kickxellomycotina fungi.</title>
        <authorList>
            <person name="Reynolds N.K."/>
            <person name="Stajich J.E."/>
            <person name="Barry K."/>
            <person name="Grigoriev I.V."/>
            <person name="Crous P."/>
            <person name="Smith M.E."/>
        </authorList>
    </citation>
    <scope>NUCLEOTIDE SEQUENCE</scope>
    <source>
        <strain evidence="2">RSA 1196</strain>
    </source>
</reference>
<dbReference type="EMBL" id="JANBPY010000478">
    <property type="protein sequence ID" value="KAJ1966667.1"/>
    <property type="molecule type" value="Genomic_DNA"/>
</dbReference>
<keyword evidence="1" id="KW-0732">Signal</keyword>
<organism evidence="2 3">
    <name type="scientific">Dispira parvispora</name>
    <dbReference type="NCBI Taxonomy" id="1520584"/>
    <lineage>
        <taxon>Eukaryota</taxon>
        <taxon>Fungi</taxon>
        <taxon>Fungi incertae sedis</taxon>
        <taxon>Zoopagomycota</taxon>
        <taxon>Kickxellomycotina</taxon>
        <taxon>Dimargaritomycetes</taxon>
        <taxon>Dimargaritales</taxon>
        <taxon>Dimargaritaceae</taxon>
        <taxon>Dispira</taxon>
    </lineage>
</organism>
<keyword evidence="3" id="KW-1185">Reference proteome</keyword>
<name>A0A9W8AQK5_9FUNG</name>
<proteinExistence type="predicted"/>
<protein>
    <submittedName>
        <fullName evidence="2">Uncharacterized protein</fullName>
    </submittedName>
</protein>
<accession>A0A9W8AQK5</accession>